<reference evidence="2" key="1">
    <citation type="journal article" date="2014" name="Science">
        <title>Ancient hybridizations among the ancestral genomes of bread wheat.</title>
        <authorList>
            <consortium name="International Wheat Genome Sequencing Consortium,"/>
            <person name="Marcussen T."/>
            <person name="Sandve S.R."/>
            <person name="Heier L."/>
            <person name="Spannagl M."/>
            <person name="Pfeifer M."/>
            <person name="Jakobsen K.S."/>
            <person name="Wulff B.B."/>
            <person name="Steuernagel B."/>
            <person name="Mayer K.F."/>
            <person name="Olsen O.A."/>
        </authorList>
    </citation>
    <scope>NUCLEOTIDE SEQUENCE [LARGE SCALE GENOMIC DNA]</scope>
    <source>
        <strain evidence="2">cv. AL8/78</strain>
    </source>
</reference>
<name>A0A452XUQ4_AEGTS</name>
<dbReference type="Gramene" id="AET1Gv20169600.4">
    <property type="protein sequence ID" value="AET1Gv20169600.4"/>
    <property type="gene ID" value="AET1Gv20169600"/>
</dbReference>
<reference evidence="1" key="3">
    <citation type="journal article" date="2017" name="Nature">
        <title>Genome sequence of the progenitor of the wheat D genome Aegilops tauschii.</title>
        <authorList>
            <person name="Luo M.C."/>
            <person name="Gu Y.Q."/>
            <person name="Puiu D."/>
            <person name="Wang H."/>
            <person name="Twardziok S.O."/>
            <person name="Deal K.R."/>
            <person name="Huo N."/>
            <person name="Zhu T."/>
            <person name="Wang L."/>
            <person name="Wang Y."/>
            <person name="McGuire P.E."/>
            <person name="Liu S."/>
            <person name="Long H."/>
            <person name="Ramasamy R.K."/>
            <person name="Rodriguez J.C."/>
            <person name="Van S.L."/>
            <person name="Yuan L."/>
            <person name="Wang Z."/>
            <person name="Xia Z."/>
            <person name="Xiao L."/>
            <person name="Anderson O.D."/>
            <person name="Ouyang S."/>
            <person name="Liang Y."/>
            <person name="Zimin A.V."/>
            <person name="Pertea G."/>
            <person name="Qi P."/>
            <person name="Bennetzen J.L."/>
            <person name="Dai X."/>
            <person name="Dawson M.W."/>
            <person name="Muller H.G."/>
            <person name="Kugler K."/>
            <person name="Rivarola-Duarte L."/>
            <person name="Spannagl M."/>
            <person name="Mayer K.F.X."/>
            <person name="Lu F.H."/>
            <person name="Bevan M.W."/>
            <person name="Leroy P."/>
            <person name="Li P."/>
            <person name="You F.M."/>
            <person name="Sun Q."/>
            <person name="Liu Z."/>
            <person name="Lyons E."/>
            <person name="Wicker T."/>
            <person name="Salzberg S.L."/>
            <person name="Devos K.M."/>
            <person name="Dvorak J."/>
        </authorList>
    </citation>
    <scope>NUCLEOTIDE SEQUENCE [LARGE SCALE GENOMIC DNA]</scope>
    <source>
        <strain evidence="1">cv. AL8/78</strain>
    </source>
</reference>
<evidence type="ECO:0000313" key="1">
    <source>
        <dbReference type="EnsemblPlants" id="AET1Gv20169600.4"/>
    </source>
</evidence>
<reference evidence="1" key="4">
    <citation type="submission" date="2019-03" db="UniProtKB">
        <authorList>
            <consortium name="EnsemblPlants"/>
        </authorList>
    </citation>
    <scope>IDENTIFICATION</scope>
</reference>
<keyword evidence="2" id="KW-1185">Reference proteome</keyword>
<dbReference type="AlphaFoldDB" id="A0A452XUQ4"/>
<sequence>MCSAFLIPRAPLQGRTKPFLDLSPSSFIFRALLLHWADCWCRGCWVYPGGSEMAMDGRSISPSRKDRCFFPSPSKTLVCPHPPLPGVRFSFLRFFMGR</sequence>
<dbReference type="EnsemblPlants" id="AET1Gv20169600.4">
    <property type="protein sequence ID" value="AET1Gv20169600.4"/>
    <property type="gene ID" value="AET1Gv20169600"/>
</dbReference>
<reference evidence="2" key="2">
    <citation type="journal article" date="2017" name="Nat. Plants">
        <title>The Aegilops tauschii genome reveals multiple impacts of transposons.</title>
        <authorList>
            <person name="Zhao G."/>
            <person name="Zou C."/>
            <person name="Li K."/>
            <person name="Wang K."/>
            <person name="Li T."/>
            <person name="Gao L."/>
            <person name="Zhang X."/>
            <person name="Wang H."/>
            <person name="Yang Z."/>
            <person name="Liu X."/>
            <person name="Jiang W."/>
            <person name="Mao L."/>
            <person name="Kong X."/>
            <person name="Jiao Y."/>
            <person name="Jia J."/>
        </authorList>
    </citation>
    <scope>NUCLEOTIDE SEQUENCE [LARGE SCALE GENOMIC DNA]</scope>
    <source>
        <strain evidence="2">cv. AL8/78</strain>
    </source>
</reference>
<proteinExistence type="predicted"/>
<reference evidence="1" key="5">
    <citation type="journal article" date="2021" name="G3 (Bethesda)">
        <title>Aegilops tauschii genome assembly Aet v5.0 features greater sequence contiguity and improved annotation.</title>
        <authorList>
            <person name="Wang L."/>
            <person name="Zhu T."/>
            <person name="Rodriguez J.C."/>
            <person name="Deal K.R."/>
            <person name="Dubcovsky J."/>
            <person name="McGuire P.E."/>
            <person name="Lux T."/>
            <person name="Spannagl M."/>
            <person name="Mayer K.F.X."/>
            <person name="Baldrich P."/>
            <person name="Meyers B.C."/>
            <person name="Huo N."/>
            <person name="Gu Y.Q."/>
            <person name="Zhou H."/>
            <person name="Devos K.M."/>
            <person name="Bennetzen J.L."/>
            <person name="Unver T."/>
            <person name="Budak H."/>
            <person name="Gulick P.J."/>
            <person name="Galiba G."/>
            <person name="Kalapos B."/>
            <person name="Nelson D.R."/>
            <person name="Li P."/>
            <person name="You F.M."/>
            <person name="Luo M.C."/>
            <person name="Dvorak J."/>
        </authorList>
    </citation>
    <scope>NUCLEOTIDE SEQUENCE [LARGE SCALE GENOMIC DNA]</scope>
    <source>
        <strain evidence="1">cv. AL8/78</strain>
    </source>
</reference>
<organism evidence="1 2">
    <name type="scientific">Aegilops tauschii subsp. strangulata</name>
    <name type="common">Goatgrass</name>
    <dbReference type="NCBI Taxonomy" id="200361"/>
    <lineage>
        <taxon>Eukaryota</taxon>
        <taxon>Viridiplantae</taxon>
        <taxon>Streptophyta</taxon>
        <taxon>Embryophyta</taxon>
        <taxon>Tracheophyta</taxon>
        <taxon>Spermatophyta</taxon>
        <taxon>Magnoliopsida</taxon>
        <taxon>Liliopsida</taxon>
        <taxon>Poales</taxon>
        <taxon>Poaceae</taxon>
        <taxon>BOP clade</taxon>
        <taxon>Pooideae</taxon>
        <taxon>Triticodae</taxon>
        <taxon>Triticeae</taxon>
        <taxon>Triticinae</taxon>
        <taxon>Aegilops</taxon>
    </lineage>
</organism>
<evidence type="ECO:0000313" key="2">
    <source>
        <dbReference type="Proteomes" id="UP000015105"/>
    </source>
</evidence>
<dbReference type="Proteomes" id="UP000015105">
    <property type="component" value="Chromosome 1D"/>
</dbReference>
<protein>
    <submittedName>
        <fullName evidence="1">Uncharacterized protein</fullName>
    </submittedName>
</protein>
<accession>A0A452XUQ4</accession>